<feature type="transmembrane region" description="Helical" evidence="2">
    <location>
        <begin position="143"/>
        <end position="166"/>
    </location>
</feature>
<dbReference type="Proteomes" id="UP001054252">
    <property type="component" value="Unassembled WGS sequence"/>
</dbReference>
<keyword evidence="4" id="KW-1185">Reference proteome</keyword>
<feature type="compositionally biased region" description="Polar residues" evidence="1">
    <location>
        <begin position="1"/>
        <end position="16"/>
    </location>
</feature>
<evidence type="ECO:0000256" key="1">
    <source>
        <dbReference type="SAM" id="MobiDB-lite"/>
    </source>
</evidence>
<accession>A0AAV5MQM9</accession>
<evidence type="ECO:0000313" key="4">
    <source>
        <dbReference type="Proteomes" id="UP001054252"/>
    </source>
</evidence>
<gene>
    <name evidence="3" type="ORF">SLEP1_g58106</name>
</gene>
<comment type="caution">
    <text evidence="3">The sequence shown here is derived from an EMBL/GenBank/DDBJ whole genome shotgun (WGS) entry which is preliminary data.</text>
</comment>
<keyword evidence="2" id="KW-0472">Membrane</keyword>
<reference evidence="3 4" key="1">
    <citation type="journal article" date="2021" name="Commun. Biol.">
        <title>The genome of Shorea leprosula (Dipterocarpaceae) highlights the ecological relevance of drought in aseasonal tropical rainforests.</title>
        <authorList>
            <person name="Ng K.K.S."/>
            <person name="Kobayashi M.J."/>
            <person name="Fawcett J.A."/>
            <person name="Hatakeyama M."/>
            <person name="Paape T."/>
            <person name="Ng C.H."/>
            <person name="Ang C.C."/>
            <person name="Tnah L.H."/>
            <person name="Lee C.T."/>
            <person name="Nishiyama T."/>
            <person name="Sese J."/>
            <person name="O'Brien M.J."/>
            <person name="Copetti D."/>
            <person name="Mohd Noor M.I."/>
            <person name="Ong R.C."/>
            <person name="Putra M."/>
            <person name="Sireger I.Z."/>
            <person name="Indrioko S."/>
            <person name="Kosugi Y."/>
            <person name="Izuno A."/>
            <person name="Isagi Y."/>
            <person name="Lee S.L."/>
            <person name="Shimizu K.K."/>
        </authorList>
    </citation>
    <scope>NUCLEOTIDE SEQUENCE [LARGE SCALE GENOMIC DNA]</scope>
    <source>
        <strain evidence="3">214</strain>
    </source>
</reference>
<name>A0AAV5MQM9_9ROSI</name>
<protein>
    <submittedName>
        <fullName evidence="3">Uncharacterized protein</fullName>
    </submittedName>
</protein>
<evidence type="ECO:0000256" key="2">
    <source>
        <dbReference type="SAM" id="Phobius"/>
    </source>
</evidence>
<keyword evidence="2" id="KW-1133">Transmembrane helix</keyword>
<evidence type="ECO:0000313" key="3">
    <source>
        <dbReference type="EMBL" id="GKV51449.1"/>
    </source>
</evidence>
<feature type="region of interest" description="Disordered" evidence="1">
    <location>
        <begin position="1"/>
        <end position="24"/>
    </location>
</feature>
<sequence length="167" mass="19169">MQSLLSSITKTGTPLQSASSPFVVPSPSTPIEKGINWIPRDGSRIYFWRDRWLLKDPLCSLFHGPFRPHDLNLTLKDILLPNGRWNLDHVAYPLPQDIIQRIAATPIQKHSSEKDSFIWNSSSNGNFSMAKNIQWSNEDDWSWIWKVLGTFFLLAYCILLVILFGLN</sequence>
<dbReference type="AlphaFoldDB" id="A0AAV5MQM9"/>
<proteinExistence type="predicted"/>
<keyword evidence="2" id="KW-0812">Transmembrane</keyword>
<organism evidence="3 4">
    <name type="scientific">Rubroshorea leprosula</name>
    <dbReference type="NCBI Taxonomy" id="152421"/>
    <lineage>
        <taxon>Eukaryota</taxon>
        <taxon>Viridiplantae</taxon>
        <taxon>Streptophyta</taxon>
        <taxon>Embryophyta</taxon>
        <taxon>Tracheophyta</taxon>
        <taxon>Spermatophyta</taxon>
        <taxon>Magnoliopsida</taxon>
        <taxon>eudicotyledons</taxon>
        <taxon>Gunneridae</taxon>
        <taxon>Pentapetalae</taxon>
        <taxon>rosids</taxon>
        <taxon>malvids</taxon>
        <taxon>Malvales</taxon>
        <taxon>Dipterocarpaceae</taxon>
        <taxon>Rubroshorea</taxon>
    </lineage>
</organism>
<dbReference type="EMBL" id="BPVZ01000500">
    <property type="protein sequence ID" value="GKV51449.1"/>
    <property type="molecule type" value="Genomic_DNA"/>
</dbReference>